<dbReference type="InterPro" id="IPR020149">
    <property type="entry name" value="Uncharacterised_C02F5.10"/>
</dbReference>
<keyword evidence="1" id="KW-0175">Coiled coil</keyword>
<dbReference type="OrthoDB" id="5862792at2759"/>
<evidence type="ECO:0000256" key="1">
    <source>
        <dbReference type="SAM" id="Coils"/>
    </source>
</evidence>
<evidence type="ECO:0000313" key="3">
    <source>
        <dbReference type="EMBL" id="VDK58282.1"/>
    </source>
</evidence>
<feature type="coiled-coil region" evidence="1">
    <location>
        <begin position="78"/>
        <end position="112"/>
    </location>
</feature>
<sequence length="125" mass="14675">MDFSSEKQGSIREPPSTEEYPSLPSSVSMPTYPSDLRGEKLQRLSDREWERAQMAFPTDFLNLERNSEKVSVFAAADKALARQLRAEERRRLRRLARRNRRIEAALRKKSERQTAVFDRFPKKSM</sequence>
<dbReference type="Proteomes" id="UP000271889">
    <property type="component" value="Unassembled WGS sequence"/>
</dbReference>
<reference evidence="3 4" key="1">
    <citation type="submission" date="2018-11" db="EMBL/GenBank/DDBJ databases">
        <authorList>
            <consortium name="Pathogen Informatics"/>
        </authorList>
    </citation>
    <scope>NUCLEOTIDE SEQUENCE [LARGE SCALE GENOMIC DNA]</scope>
</reference>
<gene>
    <name evidence="3" type="ORF">CGOC_LOCUS4270</name>
</gene>
<dbReference type="AlphaFoldDB" id="A0A3P6R5N8"/>
<protein>
    <submittedName>
        <fullName evidence="3">Uncharacterized protein</fullName>
    </submittedName>
</protein>
<proteinExistence type="predicted"/>
<organism evidence="3 4">
    <name type="scientific">Cylicostephanus goldi</name>
    <name type="common">Nematode worm</name>
    <dbReference type="NCBI Taxonomy" id="71465"/>
    <lineage>
        <taxon>Eukaryota</taxon>
        <taxon>Metazoa</taxon>
        <taxon>Ecdysozoa</taxon>
        <taxon>Nematoda</taxon>
        <taxon>Chromadorea</taxon>
        <taxon>Rhabditida</taxon>
        <taxon>Rhabditina</taxon>
        <taxon>Rhabditomorpha</taxon>
        <taxon>Strongyloidea</taxon>
        <taxon>Strongylidae</taxon>
        <taxon>Cylicostephanus</taxon>
    </lineage>
</organism>
<accession>A0A3P6R5N8</accession>
<evidence type="ECO:0000313" key="4">
    <source>
        <dbReference type="Proteomes" id="UP000271889"/>
    </source>
</evidence>
<name>A0A3P6R5N8_CYLGO</name>
<evidence type="ECO:0000256" key="2">
    <source>
        <dbReference type="SAM" id="MobiDB-lite"/>
    </source>
</evidence>
<feature type="region of interest" description="Disordered" evidence="2">
    <location>
        <begin position="1"/>
        <end position="37"/>
    </location>
</feature>
<dbReference type="EMBL" id="UYRV01011630">
    <property type="protein sequence ID" value="VDK58282.1"/>
    <property type="molecule type" value="Genomic_DNA"/>
</dbReference>
<dbReference type="Pfam" id="PF17309">
    <property type="entry name" value="DUF5356"/>
    <property type="match status" value="1"/>
</dbReference>
<keyword evidence="4" id="KW-1185">Reference proteome</keyword>